<organism evidence="9 11">
    <name type="scientific">Mumia zhuanghuii</name>
    <dbReference type="NCBI Taxonomy" id="2585211"/>
    <lineage>
        <taxon>Bacteria</taxon>
        <taxon>Bacillati</taxon>
        <taxon>Actinomycetota</taxon>
        <taxon>Actinomycetes</taxon>
        <taxon>Propionibacteriales</taxon>
        <taxon>Nocardioidaceae</taxon>
        <taxon>Mumia</taxon>
    </lineage>
</organism>
<feature type="transmembrane region" description="Helical" evidence="7">
    <location>
        <begin position="784"/>
        <end position="817"/>
    </location>
</feature>
<dbReference type="PANTHER" id="PTHR30287">
    <property type="entry name" value="MEMBRANE COMPONENT OF PREDICTED ABC SUPERFAMILY METABOLITE UPTAKE TRANSPORTER"/>
    <property type="match status" value="1"/>
</dbReference>
<proteinExistence type="predicted"/>
<dbReference type="OrthoDB" id="3405625at2"/>
<evidence type="ECO:0000256" key="1">
    <source>
        <dbReference type="ARBA" id="ARBA00004651"/>
    </source>
</evidence>
<sequence>MSAVRGRWRLALRMARRDVRRSKGRSALIAAMVGVPVMIVVVLTTVIATDDITAEENLPATLGQAAARVSVVGGGAVSQDPEGIAGGTGAGESPWGRERPPASALQEALPEATLVPVRAGRTTVSRSRGAVDVLEVDVAEPATEGLVMLSDGRLPRTGDEVVVSPGLADDDGVQIGDTVALGGREREVVGIGTYDSVAVSPGRHSLVTVPGSGLLDGADVSTDHLVVRDAPVTWDDVKRLNRLGFMVVSRSVVENPPPKSEQYPELVEWDRHHAEREVLAIVVTAIVLQVVLLAGPAFAVGVRRQRRDLALVAAAGGGPADVRRAVLAQALLLGLGAGALGAVLGLALSPAVVALIPRAVDDMVLGPYDVMWPAVLAAVVLGAVAAFLAALVPARQVANQEVSAALTGRPSRPGRRNGWPLVGLALVVVGLGLCFTRGVRPGGEIAVASGTIAVVLGTVFLTPLVLAGVGRLGRALPLPLRLAVRDTTRQRARSTPAVAAVMATVAGLTALAIGGASDFEQSRRMYTFSYPLGSTVLSHFGSEVDEAGDAAGGAAGVSFTPIGTAGAEQIEGGGGRFVHVWVRSGPGDDWSGVSEVAVATPEELAAWGVEVTPPQADALRSGEALVSRSALDTDGRLRLTVDEESAGGTTSRDVALVGQVADLGMGAVPLGPEPTVARAVISPETARAKGIPYERIRAIAGEVLSAEQLRQARTALRDLPGDQSLQTERGFQETFTLQLLLLIGAGGIAVLIGTLTATGLALVDARPDLATLAAVGAGPRTRRAVAAAQAAVLGVLGAALGVVVGFAPGLAAAWPLTTDRWESPEGSAGGPIIDVPWGVLVTLVVVVPMIAAAVAALATRGRVPLTRRLAQ</sequence>
<dbReference type="PANTHER" id="PTHR30287:SF1">
    <property type="entry name" value="INNER MEMBRANE PROTEIN"/>
    <property type="match status" value="1"/>
</dbReference>
<comment type="caution">
    <text evidence="9">The sequence shown here is derived from an EMBL/GenBank/DDBJ whole genome shotgun (WGS) entry which is preliminary data.</text>
</comment>
<gene>
    <name evidence="10" type="ORF">FHE65_20130</name>
    <name evidence="9" type="ORF">FHE65_20420</name>
</gene>
<feature type="transmembrane region" description="Helical" evidence="7">
    <location>
        <begin position="445"/>
        <end position="473"/>
    </location>
</feature>
<evidence type="ECO:0000313" key="11">
    <source>
        <dbReference type="Proteomes" id="UP000306740"/>
    </source>
</evidence>
<evidence type="ECO:0000256" key="7">
    <source>
        <dbReference type="SAM" id="Phobius"/>
    </source>
</evidence>
<evidence type="ECO:0000256" key="6">
    <source>
        <dbReference type="SAM" id="MobiDB-lite"/>
    </source>
</evidence>
<dbReference type="InterPro" id="IPR003838">
    <property type="entry name" value="ABC3_permease_C"/>
</dbReference>
<feature type="transmembrane region" description="Helical" evidence="7">
    <location>
        <begin position="26"/>
        <end position="48"/>
    </location>
</feature>
<accession>A0A5C4MJ64</accession>
<feature type="transmembrane region" description="Helical" evidence="7">
    <location>
        <begin position="371"/>
        <end position="392"/>
    </location>
</feature>
<keyword evidence="3 7" id="KW-0812">Transmembrane</keyword>
<evidence type="ECO:0000256" key="2">
    <source>
        <dbReference type="ARBA" id="ARBA00022475"/>
    </source>
</evidence>
<evidence type="ECO:0000259" key="8">
    <source>
        <dbReference type="Pfam" id="PF02687"/>
    </source>
</evidence>
<keyword evidence="2" id="KW-1003">Cell membrane</keyword>
<protein>
    <submittedName>
        <fullName evidence="9">FtsX-like permease family protein</fullName>
    </submittedName>
</protein>
<dbReference type="RefSeq" id="WP_139106489.1">
    <property type="nucleotide sequence ID" value="NZ_VDFR01000091.1"/>
</dbReference>
<feature type="region of interest" description="Disordered" evidence="6">
    <location>
        <begin position="78"/>
        <end position="100"/>
    </location>
</feature>
<feature type="transmembrane region" description="Helical" evidence="7">
    <location>
        <begin position="494"/>
        <end position="516"/>
    </location>
</feature>
<dbReference type="EMBL" id="VDFR01000091">
    <property type="protein sequence ID" value="TNC42806.1"/>
    <property type="molecule type" value="Genomic_DNA"/>
</dbReference>
<feature type="domain" description="ABC3 transporter permease C-terminal" evidence="8">
    <location>
        <begin position="748"/>
        <end position="860"/>
    </location>
</feature>
<reference evidence="9 11" key="1">
    <citation type="submission" date="2019-05" db="EMBL/GenBank/DDBJ databases">
        <title>Mumia sp. nov., isolated from the intestinal contents of plateau pika (Ochotona curzoniae) in the Qinghai-Tibet plateau of China.</title>
        <authorList>
            <person name="Tian Z."/>
        </authorList>
    </citation>
    <scope>NUCLEOTIDE SEQUENCE [LARGE SCALE GENOMIC DNA]</scope>
    <source>
        <strain evidence="11">527</strain>
        <strain evidence="9">Z527</strain>
    </source>
</reference>
<feature type="transmembrane region" description="Helical" evidence="7">
    <location>
        <begin position="278"/>
        <end position="300"/>
    </location>
</feature>
<evidence type="ECO:0000256" key="3">
    <source>
        <dbReference type="ARBA" id="ARBA00022692"/>
    </source>
</evidence>
<keyword evidence="4 7" id="KW-1133">Transmembrane helix</keyword>
<evidence type="ECO:0000256" key="4">
    <source>
        <dbReference type="ARBA" id="ARBA00022989"/>
    </source>
</evidence>
<dbReference type="GO" id="GO:0005886">
    <property type="term" value="C:plasma membrane"/>
    <property type="evidence" value="ECO:0007669"/>
    <property type="project" value="UniProtKB-SubCell"/>
</dbReference>
<evidence type="ECO:0000256" key="5">
    <source>
        <dbReference type="ARBA" id="ARBA00023136"/>
    </source>
</evidence>
<dbReference type="Pfam" id="PF02687">
    <property type="entry name" value="FtsX"/>
    <property type="match status" value="2"/>
</dbReference>
<dbReference type="InterPro" id="IPR038766">
    <property type="entry name" value="Membrane_comp_ABC_pdt"/>
</dbReference>
<evidence type="ECO:0000313" key="10">
    <source>
        <dbReference type="EMBL" id="TNC42806.1"/>
    </source>
</evidence>
<feature type="transmembrane region" description="Helical" evidence="7">
    <location>
        <begin position="837"/>
        <end position="858"/>
    </location>
</feature>
<keyword evidence="5 7" id="KW-0472">Membrane</keyword>
<evidence type="ECO:0000313" key="9">
    <source>
        <dbReference type="EMBL" id="TNC42756.1"/>
    </source>
</evidence>
<name>A0A5C4MJ64_9ACTN</name>
<feature type="transmembrane region" description="Helical" evidence="7">
    <location>
        <begin position="739"/>
        <end position="763"/>
    </location>
</feature>
<feature type="transmembrane region" description="Helical" evidence="7">
    <location>
        <begin position="330"/>
        <end position="356"/>
    </location>
</feature>
<dbReference type="EMBL" id="VDFR01000092">
    <property type="protein sequence ID" value="TNC42756.1"/>
    <property type="molecule type" value="Genomic_DNA"/>
</dbReference>
<comment type="subcellular location">
    <subcellularLocation>
        <location evidence="1">Cell membrane</location>
        <topology evidence="1">Multi-pass membrane protein</topology>
    </subcellularLocation>
</comment>
<dbReference type="AlphaFoldDB" id="A0A5C4MJ64"/>
<dbReference type="Proteomes" id="UP000306740">
    <property type="component" value="Unassembled WGS sequence"/>
</dbReference>
<feature type="transmembrane region" description="Helical" evidence="7">
    <location>
        <begin position="419"/>
        <end position="439"/>
    </location>
</feature>
<feature type="domain" description="ABC3 transporter permease C-terminal" evidence="8">
    <location>
        <begin position="281"/>
        <end position="401"/>
    </location>
</feature>